<evidence type="ECO:0000256" key="3">
    <source>
        <dbReference type="ARBA" id="ARBA00022730"/>
    </source>
</evidence>
<evidence type="ECO:0000256" key="6">
    <source>
        <dbReference type="ARBA" id="ARBA00023128"/>
    </source>
</evidence>
<dbReference type="GO" id="GO:0019843">
    <property type="term" value="F:rRNA binding"/>
    <property type="evidence" value="ECO:0007669"/>
    <property type="project" value="UniProtKB-KW"/>
</dbReference>
<dbReference type="InterPro" id="IPR000266">
    <property type="entry name" value="Ribosomal_uS17"/>
</dbReference>
<comment type="subcellular location">
    <subcellularLocation>
        <location evidence="1">Mitochondrion</location>
    </subcellularLocation>
</comment>
<dbReference type="GO" id="GO:0005763">
    <property type="term" value="C:mitochondrial small ribosomal subunit"/>
    <property type="evidence" value="ECO:0007669"/>
    <property type="project" value="InterPro"/>
</dbReference>
<comment type="similarity">
    <text evidence="2">Belongs to the universal ribosomal protein uS17 family.</text>
</comment>
<dbReference type="GO" id="GO:0003735">
    <property type="term" value="F:structural constituent of ribosome"/>
    <property type="evidence" value="ECO:0007669"/>
    <property type="project" value="InterPro"/>
</dbReference>
<keyword evidence="3" id="KW-0699">rRNA-binding</keyword>
<dbReference type="CDD" id="cd00364">
    <property type="entry name" value="Ribosomal_uS17"/>
    <property type="match status" value="1"/>
</dbReference>
<evidence type="ECO:0000313" key="11">
    <source>
        <dbReference type="Proteomes" id="UP000694402"/>
    </source>
</evidence>
<evidence type="ECO:0000256" key="7">
    <source>
        <dbReference type="ARBA" id="ARBA00023274"/>
    </source>
</evidence>
<dbReference type="Ensembl" id="ENSOTST00005171786.1">
    <property type="protein sequence ID" value="ENSOTSP00005111354.1"/>
    <property type="gene ID" value="ENSOTSG00005019085.2"/>
</dbReference>
<evidence type="ECO:0000256" key="4">
    <source>
        <dbReference type="ARBA" id="ARBA00022884"/>
    </source>
</evidence>
<reference evidence="11" key="1">
    <citation type="journal article" date="2018" name="PLoS ONE">
        <title>Chinook salmon (Oncorhynchus tshawytscha) genome and transcriptome.</title>
        <authorList>
            <person name="Christensen K.A."/>
            <person name="Leong J.S."/>
            <person name="Sakhrani D."/>
            <person name="Biagi C.A."/>
            <person name="Minkley D.R."/>
            <person name="Withler R.E."/>
            <person name="Rondeau E.B."/>
            <person name="Koop B.F."/>
            <person name="Devlin R.H."/>
        </authorList>
    </citation>
    <scope>NUCLEOTIDE SEQUENCE [LARGE SCALE GENOMIC DNA]</scope>
</reference>
<organism evidence="10 11">
    <name type="scientific">Oncorhynchus tshawytscha</name>
    <name type="common">Chinook salmon</name>
    <name type="synonym">Salmo tshawytscha</name>
    <dbReference type="NCBI Taxonomy" id="74940"/>
    <lineage>
        <taxon>Eukaryota</taxon>
        <taxon>Metazoa</taxon>
        <taxon>Chordata</taxon>
        <taxon>Craniata</taxon>
        <taxon>Vertebrata</taxon>
        <taxon>Euteleostomi</taxon>
        <taxon>Actinopterygii</taxon>
        <taxon>Neopterygii</taxon>
        <taxon>Teleostei</taxon>
        <taxon>Protacanthopterygii</taxon>
        <taxon>Salmoniformes</taxon>
        <taxon>Salmonidae</taxon>
        <taxon>Salmoninae</taxon>
        <taxon>Oncorhynchus</taxon>
    </lineage>
</organism>
<reference evidence="10" key="2">
    <citation type="submission" date="2025-08" db="UniProtKB">
        <authorList>
            <consortium name="Ensembl"/>
        </authorList>
    </citation>
    <scope>IDENTIFICATION</scope>
</reference>
<keyword evidence="5" id="KW-0689">Ribosomal protein</keyword>
<gene>
    <name evidence="10" type="primary">mrps17</name>
</gene>
<keyword evidence="11" id="KW-1185">Reference proteome</keyword>
<dbReference type="Proteomes" id="UP000694402">
    <property type="component" value="Unassembled WGS sequence"/>
</dbReference>
<dbReference type="GeneTree" id="ENSGT00530000064130"/>
<dbReference type="PANTHER" id="PTHR24088:SF0">
    <property type="entry name" value="SMALL RIBOSOMAL SUBUNIT PROTEIN US17M"/>
    <property type="match status" value="1"/>
</dbReference>
<proteinExistence type="inferred from homology"/>
<keyword evidence="7" id="KW-0687">Ribonucleoprotein</keyword>
<evidence type="ECO:0000313" key="10">
    <source>
        <dbReference type="Ensembl" id="ENSOTSP00005111354.1"/>
    </source>
</evidence>
<evidence type="ECO:0000256" key="5">
    <source>
        <dbReference type="ARBA" id="ARBA00022980"/>
    </source>
</evidence>
<evidence type="ECO:0000256" key="9">
    <source>
        <dbReference type="ARBA" id="ARBA00078462"/>
    </source>
</evidence>
<dbReference type="FunFam" id="2.40.50.140:FF:000137">
    <property type="entry name" value="28S ribosomal protein S17, mitochondrial"/>
    <property type="match status" value="1"/>
</dbReference>
<reference evidence="10" key="3">
    <citation type="submission" date="2025-09" db="UniProtKB">
        <authorList>
            <consortium name="Ensembl"/>
        </authorList>
    </citation>
    <scope>IDENTIFICATION</scope>
</reference>
<dbReference type="AlphaFoldDB" id="A0AAZ3P625"/>
<sequence>MGLPITVVIQPGSRVCSDASSTEMQFLGPLRHPAAKEFVSFSRMSVKQASVHAKWIIGRVIGTKMQKTAKVRVTRLVLDPYLLKYYNKRKTYFAHDALQQCTVGDIVLLKALAERRSRHVKHELAEIVYKVGNVVDPLTGKRVAGSEFLECLTDPPHSLEQECPTLTEKLQELNISAATSSGATLVSSSTTTP</sequence>
<dbReference type="GO" id="GO:0032543">
    <property type="term" value="P:mitochondrial translation"/>
    <property type="evidence" value="ECO:0007669"/>
    <property type="project" value="TreeGrafter"/>
</dbReference>
<evidence type="ECO:0000256" key="8">
    <source>
        <dbReference type="ARBA" id="ARBA00070246"/>
    </source>
</evidence>
<name>A0AAZ3P625_ONCTS</name>
<keyword evidence="4" id="KW-0694">RNA-binding</keyword>
<dbReference type="GO" id="GO:0005743">
    <property type="term" value="C:mitochondrial inner membrane"/>
    <property type="evidence" value="ECO:0007669"/>
    <property type="project" value="UniProtKB-ARBA"/>
</dbReference>
<dbReference type="Pfam" id="PF00366">
    <property type="entry name" value="Ribosomal_S17"/>
    <property type="match status" value="1"/>
</dbReference>
<dbReference type="InterPro" id="IPR012340">
    <property type="entry name" value="NA-bd_OB-fold"/>
</dbReference>
<dbReference type="InterPro" id="IPR039193">
    <property type="entry name" value="Ribosomal_uS17m_metazoa"/>
</dbReference>
<protein>
    <recommendedName>
        <fullName evidence="8">Small ribosomal subunit protein uS17m</fullName>
    </recommendedName>
    <alternativeName>
        <fullName evidence="9">28S ribosomal protein S17, mitochondrial</fullName>
    </alternativeName>
</protein>
<evidence type="ECO:0000256" key="1">
    <source>
        <dbReference type="ARBA" id="ARBA00004173"/>
    </source>
</evidence>
<accession>A0AAZ3P625</accession>
<dbReference type="Gene3D" id="2.40.50.140">
    <property type="entry name" value="Nucleic acid-binding proteins"/>
    <property type="match status" value="1"/>
</dbReference>
<evidence type="ECO:0000256" key="2">
    <source>
        <dbReference type="ARBA" id="ARBA00010254"/>
    </source>
</evidence>
<dbReference type="PANTHER" id="PTHR24088">
    <property type="entry name" value="28S RIBOSOMAL PROTEIN S17, MITOCHONDRIAL"/>
    <property type="match status" value="1"/>
</dbReference>
<keyword evidence="6" id="KW-0496">Mitochondrion</keyword>
<dbReference type="SUPFAM" id="SSF50249">
    <property type="entry name" value="Nucleic acid-binding proteins"/>
    <property type="match status" value="1"/>
</dbReference>